<evidence type="ECO:0000313" key="3">
    <source>
        <dbReference type="EMBL" id="MBL3611182.1"/>
    </source>
</evidence>
<feature type="compositionally biased region" description="Basic and acidic residues" evidence="1">
    <location>
        <begin position="157"/>
        <end position="169"/>
    </location>
</feature>
<dbReference type="Gene3D" id="3.40.50.300">
    <property type="entry name" value="P-loop containing nucleotide triphosphate hydrolases"/>
    <property type="match status" value="1"/>
</dbReference>
<feature type="region of interest" description="Disordered" evidence="1">
    <location>
        <begin position="150"/>
        <end position="205"/>
    </location>
</feature>
<dbReference type="Proteomes" id="UP000604473">
    <property type="component" value="Unassembled WGS sequence"/>
</dbReference>
<gene>
    <name evidence="3" type="ORF">JMM60_20895</name>
</gene>
<dbReference type="Pfam" id="PF12696">
    <property type="entry name" value="TraG-D_C"/>
    <property type="match status" value="1"/>
</dbReference>
<dbReference type="EMBL" id="JAESJJ010000051">
    <property type="protein sequence ID" value="MBL3611182.1"/>
    <property type="molecule type" value="Genomic_DNA"/>
</dbReference>
<sequence>MGIRTTLILLTIAICGVLVYQDVHDRVEGAEAEPERQLRQTRDAEIARCTRKAAELRGLIGEEPGLDDRIETGQHRKYGVQYMLYAQSRAAIEEIYDQEGRLDIEAVCEFIQVLATDDPGLINDLTTWSGTQTVAIREAKGGKFQFAMARFPGGRSDGAKEDPAFHSPERAGQGARIAHPQTTASENGAGSGRARQGRSPQSLHT</sequence>
<comment type="caution">
    <text evidence="3">The sequence shown here is derived from an EMBL/GenBank/DDBJ whole genome shotgun (WGS) entry which is preliminary data.</text>
</comment>
<proteinExistence type="predicted"/>
<evidence type="ECO:0000259" key="2">
    <source>
        <dbReference type="Pfam" id="PF12696"/>
    </source>
</evidence>
<evidence type="ECO:0000313" key="4">
    <source>
        <dbReference type="Proteomes" id="UP000604473"/>
    </source>
</evidence>
<organism evidence="3 4">
    <name type="scientific">Rhodovulum sulfidophilum</name>
    <name type="common">Rhodobacter sulfidophilus</name>
    <dbReference type="NCBI Taxonomy" id="35806"/>
    <lineage>
        <taxon>Bacteria</taxon>
        <taxon>Pseudomonadati</taxon>
        <taxon>Pseudomonadota</taxon>
        <taxon>Alphaproteobacteria</taxon>
        <taxon>Rhodobacterales</taxon>
        <taxon>Paracoccaceae</taxon>
        <taxon>Rhodovulum</taxon>
    </lineage>
</organism>
<feature type="compositionally biased region" description="Low complexity" evidence="1">
    <location>
        <begin position="192"/>
        <end position="205"/>
    </location>
</feature>
<protein>
    <submittedName>
        <fullName evidence="3">TraM recognition domain-containing protein</fullName>
    </submittedName>
</protein>
<dbReference type="InterPro" id="IPR032689">
    <property type="entry name" value="TraG-D_C"/>
</dbReference>
<dbReference type="RefSeq" id="WP_202250671.1">
    <property type="nucleotide sequence ID" value="NZ_JAESJJ010000051.1"/>
</dbReference>
<name>A0ABS1S074_RHOSU</name>
<dbReference type="InterPro" id="IPR027417">
    <property type="entry name" value="P-loop_NTPase"/>
</dbReference>
<reference evidence="3 4" key="1">
    <citation type="submission" date="2021-01" db="EMBL/GenBank/DDBJ databases">
        <title>Draft genomes of Rhodovulum sulfidophilum.</title>
        <authorList>
            <person name="Guzman M.S."/>
        </authorList>
    </citation>
    <scope>NUCLEOTIDE SEQUENCE [LARGE SCALE GENOMIC DNA]</scope>
    <source>
        <strain evidence="3 4">AB35</strain>
    </source>
</reference>
<keyword evidence="4" id="KW-1185">Reference proteome</keyword>
<feature type="domain" description="TraD/TraG TraM recognition site" evidence="2">
    <location>
        <begin position="61"/>
        <end position="138"/>
    </location>
</feature>
<evidence type="ECO:0000256" key="1">
    <source>
        <dbReference type="SAM" id="MobiDB-lite"/>
    </source>
</evidence>
<accession>A0ABS1S074</accession>